<dbReference type="SUPFAM" id="SSF52540">
    <property type="entry name" value="P-loop containing nucleoside triphosphate hydrolases"/>
    <property type="match status" value="1"/>
</dbReference>
<protein>
    <recommendedName>
        <fullName evidence="5">ABC transporter domain-containing protein</fullName>
    </recommendedName>
</protein>
<evidence type="ECO:0000256" key="4">
    <source>
        <dbReference type="SAM" id="MobiDB-lite"/>
    </source>
</evidence>
<proteinExistence type="predicted"/>
<feature type="compositionally biased region" description="Basic and acidic residues" evidence="4">
    <location>
        <begin position="254"/>
        <end position="274"/>
    </location>
</feature>
<dbReference type="GO" id="GO:0098796">
    <property type="term" value="C:membrane protein complex"/>
    <property type="evidence" value="ECO:0007669"/>
    <property type="project" value="UniProtKB-ARBA"/>
</dbReference>
<dbReference type="PANTHER" id="PTHR24220">
    <property type="entry name" value="IMPORT ATP-BINDING PROTEIN"/>
    <property type="match status" value="1"/>
</dbReference>
<dbReference type="InterPro" id="IPR003439">
    <property type="entry name" value="ABC_transporter-like_ATP-bd"/>
</dbReference>
<dbReference type="PROSITE" id="PS00211">
    <property type="entry name" value="ABC_TRANSPORTER_1"/>
    <property type="match status" value="1"/>
</dbReference>
<evidence type="ECO:0000256" key="1">
    <source>
        <dbReference type="ARBA" id="ARBA00022448"/>
    </source>
</evidence>
<dbReference type="InterPro" id="IPR015854">
    <property type="entry name" value="ABC_transpr_LolD-like"/>
</dbReference>
<evidence type="ECO:0000259" key="5">
    <source>
        <dbReference type="PROSITE" id="PS50893"/>
    </source>
</evidence>
<keyword evidence="2" id="KW-0547">Nucleotide-binding</keyword>
<dbReference type="GO" id="GO:0022857">
    <property type="term" value="F:transmembrane transporter activity"/>
    <property type="evidence" value="ECO:0007669"/>
    <property type="project" value="TreeGrafter"/>
</dbReference>
<dbReference type="EMBL" id="LBVV01000012">
    <property type="protein sequence ID" value="KKQ94164.1"/>
    <property type="molecule type" value="Genomic_DNA"/>
</dbReference>
<dbReference type="GO" id="GO:0005524">
    <property type="term" value="F:ATP binding"/>
    <property type="evidence" value="ECO:0007669"/>
    <property type="project" value="UniProtKB-KW"/>
</dbReference>
<dbReference type="FunFam" id="3.40.50.300:FF:000032">
    <property type="entry name" value="Export ABC transporter ATP-binding protein"/>
    <property type="match status" value="1"/>
</dbReference>
<dbReference type="GO" id="GO:0005886">
    <property type="term" value="C:plasma membrane"/>
    <property type="evidence" value="ECO:0007669"/>
    <property type="project" value="TreeGrafter"/>
</dbReference>
<dbReference type="AlphaFoldDB" id="A0A0G0P7T5"/>
<evidence type="ECO:0000313" key="6">
    <source>
        <dbReference type="EMBL" id="KKQ94164.1"/>
    </source>
</evidence>
<gene>
    <name evidence="6" type="ORF">UT18_C0012G0016</name>
</gene>
<dbReference type="PROSITE" id="PS50893">
    <property type="entry name" value="ABC_TRANSPORTER_2"/>
    <property type="match status" value="1"/>
</dbReference>
<organism evidence="6 7">
    <name type="scientific">candidate division CPR2 bacterium GW2011_GWC2_39_10</name>
    <dbReference type="NCBI Taxonomy" id="1618345"/>
    <lineage>
        <taxon>Bacteria</taxon>
        <taxon>Bacteria division CPR2</taxon>
    </lineage>
</organism>
<dbReference type="Gene3D" id="3.40.50.300">
    <property type="entry name" value="P-loop containing nucleotide triphosphate hydrolases"/>
    <property type="match status" value="1"/>
</dbReference>
<evidence type="ECO:0000256" key="2">
    <source>
        <dbReference type="ARBA" id="ARBA00022741"/>
    </source>
</evidence>
<feature type="compositionally biased region" description="Acidic residues" evidence="4">
    <location>
        <begin position="285"/>
        <end position="294"/>
    </location>
</feature>
<dbReference type="InterPro" id="IPR017871">
    <property type="entry name" value="ABC_transporter-like_CS"/>
</dbReference>
<dbReference type="InterPro" id="IPR027417">
    <property type="entry name" value="P-loop_NTPase"/>
</dbReference>
<dbReference type="GO" id="GO:0016887">
    <property type="term" value="F:ATP hydrolysis activity"/>
    <property type="evidence" value="ECO:0007669"/>
    <property type="project" value="InterPro"/>
</dbReference>
<dbReference type="CDD" id="cd03255">
    <property type="entry name" value="ABC_MJ0796_LolCDE_FtsE"/>
    <property type="match status" value="1"/>
</dbReference>
<dbReference type="PATRIC" id="fig|1618345.3.peg.757"/>
<feature type="domain" description="ABC transporter" evidence="5">
    <location>
        <begin position="7"/>
        <end position="246"/>
    </location>
</feature>
<dbReference type="STRING" id="1618345.UT18_C0012G0016"/>
<feature type="region of interest" description="Disordered" evidence="4">
    <location>
        <begin position="237"/>
        <end position="294"/>
    </location>
</feature>
<dbReference type="InterPro" id="IPR003593">
    <property type="entry name" value="AAA+_ATPase"/>
</dbReference>
<keyword evidence="3" id="KW-0067">ATP-binding</keyword>
<sequence length="294" mass="32450">MAKAPVIKINNLSKKFMLGDIEVQALQSVSLEIYSGEFIVFFGVSGCGKSTLMSMIAGLQPPSTGSILIRGEDLAKLDSNELAQHRRTKIGMVFQAFNLIQTMNVVENISLPLAFARISKGRRIKRAENLLEIVGMSKYKNRAPNQLSGGQQQRIAIARSLVANPWIMLADEPTGNLDSKSADDVMRLLVSLNRKSKRTVILITHNPDYLQFADRVFWMQDGKVIKVEANAHAVTFNEKGKSSASKADSFSLDNESKDESKSEALEEPPAEKPETAPATPKETENKEEEAEVKN</sequence>
<dbReference type="InterPro" id="IPR017911">
    <property type="entry name" value="MacB-like_ATP-bd"/>
</dbReference>
<dbReference type="SMART" id="SM00382">
    <property type="entry name" value="AAA"/>
    <property type="match status" value="1"/>
</dbReference>
<reference evidence="6 7" key="1">
    <citation type="journal article" date="2015" name="Nature">
        <title>rRNA introns, odd ribosomes, and small enigmatic genomes across a large radiation of phyla.</title>
        <authorList>
            <person name="Brown C.T."/>
            <person name="Hug L.A."/>
            <person name="Thomas B.C."/>
            <person name="Sharon I."/>
            <person name="Castelle C.J."/>
            <person name="Singh A."/>
            <person name="Wilkins M.J."/>
            <person name="Williams K.H."/>
            <person name="Banfield J.F."/>
        </authorList>
    </citation>
    <scope>NUCLEOTIDE SEQUENCE [LARGE SCALE GENOMIC DNA]</scope>
</reference>
<name>A0A0G0P7T5_UNCC2</name>
<evidence type="ECO:0000256" key="3">
    <source>
        <dbReference type="ARBA" id="ARBA00022840"/>
    </source>
</evidence>
<keyword evidence="1" id="KW-0813">Transport</keyword>
<accession>A0A0G0P7T5</accession>
<evidence type="ECO:0000313" key="7">
    <source>
        <dbReference type="Proteomes" id="UP000034207"/>
    </source>
</evidence>
<dbReference type="Pfam" id="PF00005">
    <property type="entry name" value="ABC_tran"/>
    <property type="match status" value="1"/>
</dbReference>
<feature type="compositionally biased region" description="Polar residues" evidence="4">
    <location>
        <begin position="242"/>
        <end position="253"/>
    </location>
</feature>
<comment type="caution">
    <text evidence="6">The sequence shown here is derived from an EMBL/GenBank/DDBJ whole genome shotgun (WGS) entry which is preliminary data.</text>
</comment>
<dbReference type="Proteomes" id="UP000034207">
    <property type="component" value="Unassembled WGS sequence"/>
</dbReference>